<feature type="transmembrane region" description="Helical" evidence="1">
    <location>
        <begin position="6"/>
        <end position="25"/>
    </location>
</feature>
<dbReference type="EMBL" id="PZJH01000001">
    <property type="protein sequence ID" value="RAK46221.1"/>
    <property type="molecule type" value="Genomic_DNA"/>
</dbReference>
<feature type="transmembrane region" description="Helical" evidence="1">
    <location>
        <begin position="316"/>
        <end position="337"/>
    </location>
</feature>
<proteinExistence type="predicted"/>
<gene>
    <name evidence="2" type="ORF">BHU61_01880</name>
</gene>
<evidence type="ECO:0000313" key="3">
    <source>
        <dbReference type="Proteomes" id="UP000249808"/>
    </source>
</evidence>
<keyword evidence="3" id="KW-1185">Reference proteome</keyword>
<organism evidence="2 3">
    <name type="scientific">Macrococcus epidermidis</name>
    <dbReference type="NCBI Taxonomy" id="1902580"/>
    <lineage>
        <taxon>Bacteria</taxon>
        <taxon>Bacillati</taxon>
        <taxon>Bacillota</taxon>
        <taxon>Bacilli</taxon>
        <taxon>Bacillales</taxon>
        <taxon>Staphylococcaceae</taxon>
        <taxon>Macrococcus</taxon>
    </lineage>
</organism>
<evidence type="ECO:0000313" key="2">
    <source>
        <dbReference type="EMBL" id="RAK46221.1"/>
    </source>
</evidence>
<feature type="transmembrane region" description="Helical" evidence="1">
    <location>
        <begin position="46"/>
        <end position="69"/>
    </location>
</feature>
<feature type="transmembrane region" description="Helical" evidence="1">
    <location>
        <begin position="282"/>
        <end position="304"/>
    </location>
</feature>
<protein>
    <submittedName>
        <fullName evidence="2">Uncharacterized protein</fullName>
    </submittedName>
</protein>
<feature type="transmembrane region" description="Helical" evidence="1">
    <location>
        <begin position="216"/>
        <end position="235"/>
    </location>
</feature>
<sequence>MKPTLVHVLYAIPLILYTLSVAFLVNQPIELINPFEYYNAMEMPTLSLYIMMIIFVSFSMFGFIIAYRFSLLSKLNNKSMLLFILFSLLFSLFITRMSVLLGLAVMLPILKFLSRKQISSRQYLLLSGSIYAGFLLIFIIPLMILFKDYEAFLNVNQFQQFIEIYNKHQLFDFIRLNITLFISHLLHYILVIFIGMIPGLLMGMYHRNKREAPINIIIHALIFLISGTAIKLLIFKFSYSFLQFSLTILGSSLQGIGLMLLIILCVKYIERQYKAEEMTMHALLYISTICIIELVIYSLFTGIYNLPYPAPSIVNLLQYSVIVALIIAILFIVLSNVSDKNYKNNHR</sequence>
<feature type="transmembrane region" description="Helical" evidence="1">
    <location>
        <begin position="81"/>
        <end position="110"/>
    </location>
</feature>
<feature type="transmembrane region" description="Helical" evidence="1">
    <location>
        <begin position="185"/>
        <end position="204"/>
    </location>
</feature>
<keyword evidence="1" id="KW-0472">Membrane</keyword>
<feature type="transmembrane region" description="Helical" evidence="1">
    <location>
        <begin position="241"/>
        <end position="270"/>
    </location>
</feature>
<dbReference type="AlphaFoldDB" id="A0A327ZV75"/>
<dbReference type="RefSeq" id="WP_111714369.1">
    <property type="nucleotide sequence ID" value="NZ_JBHSSR010000001.1"/>
</dbReference>
<comment type="caution">
    <text evidence="2">The sequence shown here is derived from an EMBL/GenBank/DDBJ whole genome shotgun (WGS) entry which is preliminary data.</text>
</comment>
<name>A0A327ZV75_9STAP</name>
<keyword evidence="1" id="KW-0812">Transmembrane</keyword>
<dbReference type="Proteomes" id="UP000249808">
    <property type="component" value="Unassembled WGS sequence"/>
</dbReference>
<evidence type="ECO:0000256" key="1">
    <source>
        <dbReference type="SAM" id="Phobius"/>
    </source>
</evidence>
<reference evidence="2 3" key="1">
    <citation type="journal article" date="2018" name="Front. Microbiol.">
        <title>Description and Comparative Genomics of Macrococcus caseolyticus subsp. hominis subsp. nov., Macrococcus goetzii sp. nov., Macrococcus epidermidis sp. nov., and Macrococcus bohemicus sp. nov., Novel Macrococci From Human Clinical Material With Virulence Potential and Suspected Uptake of Foreign DNA by Natural Transformation.</title>
        <authorList>
            <person name="Maslanova I."/>
            <person name="Wertheimer Z."/>
            <person name="Sedlacek I."/>
            <person name="Svec P."/>
            <person name="Indrakova A."/>
            <person name="Kovarovic V."/>
            <person name="Schumann P."/>
            <person name="Sproer C."/>
            <person name="Kralova S."/>
            <person name="Sedo O."/>
            <person name="Kristofova L."/>
            <person name="Vrbovska V."/>
            <person name="Fuzik T."/>
            <person name="Petras P."/>
            <person name="Zdrahal Z."/>
            <person name="Ruzickova V."/>
            <person name="Doskar J."/>
            <person name="Pantucek R."/>
        </authorList>
    </citation>
    <scope>NUCLEOTIDE SEQUENCE [LARGE SCALE GENOMIC DNA]</scope>
    <source>
        <strain evidence="2 3">01/688</strain>
    </source>
</reference>
<feature type="transmembrane region" description="Helical" evidence="1">
    <location>
        <begin position="122"/>
        <end position="146"/>
    </location>
</feature>
<accession>A0A327ZV75</accession>
<keyword evidence="1" id="KW-1133">Transmembrane helix</keyword>